<dbReference type="InterPro" id="IPR000888">
    <property type="entry name" value="RmlC-like"/>
</dbReference>
<comment type="caution">
    <text evidence="3">The sequence shown here is derived from an EMBL/GenBank/DDBJ whole genome shotgun (WGS) entry which is preliminary data.</text>
</comment>
<dbReference type="Proteomes" id="UP001597063">
    <property type="component" value="Unassembled WGS sequence"/>
</dbReference>
<organism evidence="3 4">
    <name type="scientific">Actinomadura fibrosa</name>
    <dbReference type="NCBI Taxonomy" id="111802"/>
    <lineage>
        <taxon>Bacteria</taxon>
        <taxon>Bacillati</taxon>
        <taxon>Actinomycetota</taxon>
        <taxon>Actinomycetes</taxon>
        <taxon>Streptosporangiales</taxon>
        <taxon>Thermomonosporaceae</taxon>
        <taxon>Actinomadura</taxon>
    </lineage>
</organism>
<evidence type="ECO:0000313" key="4">
    <source>
        <dbReference type="Proteomes" id="UP001597063"/>
    </source>
</evidence>
<proteinExistence type="inferred from homology"/>
<reference evidence="4" key="1">
    <citation type="journal article" date="2019" name="Int. J. Syst. Evol. Microbiol.">
        <title>The Global Catalogue of Microorganisms (GCM) 10K type strain sequencing project: providing services to taxonomists for standard genome sequencing and annotation.</title>
        <authorList>
            <consortium name="The Broad Institute Genomics Platform"/>
            <consortium name="The Broad Institute Genome Sequencing Center for Infectious Disease"/>
            <person name="Wu L."/>
            <person name="Ma J."/>
        </authorList>
    </citation>
    <scope>NUCLEOTIDE SEQUENCE [LARGE SCALE GENOMIC DNA]</scope>
    <source>
        <strain evidence="4">JCM 9371</strain>
    </source>
</reference>
<dbReference type="EMBL" id="JBHTGP010000006">
    <property type="protein sequence ID" value="MFD0685150.1"/>
    <property type="molecule type" value="Genomic_DNA"/>
</dbReference>
<dbReference type="CDD" id="cd00438">
    <property type="entry name" value="cupin_RmlC"/>
    <property type="match status" value="1"/>
</dbReference>
<evidence type="ECO:0000256" key="1">
    <source>
        <dbReference type="ARBA" id="ARBA00010154"/>
    </source>
</evidence>
<dbReference type="RefSeq" id="WP_131757348.1">
    <property type="nucleotide sequence ID" value="NZ_CAACUY010000030.1"/>
</dbReference>
<dbReference type="Pfam" id="PF00908">
    <property type="entry name" value="dTDP_sugar_isom"/>
    <property type="match status" value="1"/>
</dbReference>
<evidence type="ECO:0000313" key="3">
    <source>
        <dbReference type="EMBL" id="MFD0685150.1"/>
    </source>
</evidence>
<comment type="pathway">
    <text evidence="2">Carbohydrate biosynthesis; dTDP-L-rhamnose biosynthesis.</text>
</comment>
<keyword evidence="2 3" id="KW-0413">Isomerase</keyword>
<dbReference type="NCBIfam" id="TIGR01221">
    <property type="entry name" value="rmlC"/>
    <property type="match status" value="1"/>
</dbReference>
<gene>
    <name evidence="3" type="primary">rfbC</name>
    <name evidence="3" type="ORF">ACFQZM_11630</name>
</gene>
<dbReference type="PANTHER" id="PTHR21047:SF2">
    <property type="entry name" value="THYMIDINE DIPHOSPHO-4-KETO-RHAMNOSE 3,5-EPIMERASE"/>
    <property type="match status" value="1"/>
</dbReference>
<comment type="catalytic activity">
    <reaction evidence="2">
        <text>dTDP-4-dehydro-6-deoxy-alpha-D-glucose = dTDP-4-dehydro-beta-L-rhamnose</text>
        <dbReference type="Rhea" id="RHEA:16969"/>
        <dbReference type="ChEBI" id="CHEBI:57649"/>
        <dbReference type="ChEBI" id="CHEBI:62830"/>
        <dbReference type="EC" id="5.1.3.13"/>
    </reaction>
</comment>
<protein>
    <recommendedName>
        <fullName evidence="2">dTDP-4-dehydrorhamnose 3,5-epimerase</fullName>
        <ecNumber evidence="2">5.1.3.13</ecNumber>
    </recommendedName>
    <alternativeName>
        <fullName evidence="2">Thymidine diphospho-4-keto-rhamnose 3,5-epimerase</fullName>
    </alternativeName>
</protein>
<dbReference type="SUPFAM" id="SSF51182">
    <property type="entry name" value="RmlC-like cupins"/>
    <property type="match status" value="1"/>
</dbReference>
<name>A0ABW2XGD4_9ACTN</name>
<dbReference type="GO" id="GO:0008830">
    <property type="term" value="F:dTDP-4-dehydrorhamnose 3,5-epimerase activity"/>
    <property type="evidence" value="ECO:0007669"/>
    <property type="project" value="UniProtKB-EC"/>
</dbReference>
<comment type="subunit">
    <text evidence="2">Homodimer.</text>
</comment>
<dbReference type="PANTHER" id="PTHR21047">
    <property type="entry name" value="DTDP-6-DEOXY-D-GLUCOSE-3,5 EPIMERASE"/>
    <property type="match status" value="1"/>
</dbReference>
<comment type="function">
    <text evidence="2">Catalyzes the epimerization of the C3' and C5'positions of dTDP-6-deoxy-D-xylo-4-hexulose, forming dTDP-6-deoxy-L-lyxo-4-hexulose.</text>
</comment>
<keyword evidence="4" id="KW-1185">Reference proteome</keyword>
<comment type="similarity">
    <text evidence="1 2">Belongs to the dTDP-4-dehydrorhamnose 3,5-epimerase family.</text>
</comment>
<dbReference type="InterPro" id="IPR014710">
    <property type="entry name" value="RmlC-like_jellyroll"/>
</dbReference>
<dbReference type="EC" id="5.1.3.13" evidence="2"/>
<dbReference type="Gene3D" id="2.60.120.10">
    <property type="entry name" value="Jelly Rolls"/>
    <property type="match status" value="1"/>
</dbReference>
<dbReference type="InterPro" id="IPR011051">
    <property type="entry name" value="RmlC_Cupin_sf"/>
</dbReference>
<evidence type="ECO:0000256" key="2">
    <source>
        <dbReference type="RuleBase" id="RU364069"/>
    </source>
</evidence>
<accession>A0ABW2XGD4</accession>
<sequence>MDPLGIKGTYLFTPPVHGDQRGSFHEWFRGDLVRERLGHDLSLAQANCSVSSRGVLRGVHFADVPPGQAKYITCLRGAIMDVVVDLRVGSPTFAQWELVRLDDESRACLYIAEGIGHGFMALTDEATTIYLCSEPYAPAREHGIHPLDPEVGIEWPRDVDPVLSDKDAKAPTLEEAHASGLLPDYQECLDYYAKLAGRG</sequence>